<dbReference type="RefSeq" id="WP_131608323.1">
    <property type="nucleotide sequence ID" value="NZ_SJSM01000004.1"/>
</dbReference>
<keyword evidence="2" id="KW-1185">Reference proteome</keyword>
<sequence>MYDQYRGLGFPGADDLGNMFQFYRDFDEVCNGVRDVKYSKVLNPELQSFDMWLEANANRIPLE</sequence>
<evidence type="ECO:0000313" key="2">
    <source>
        <dbReference type="Proteomes" id="UP000291117"/>
    </source>
</evidence>
<dbReference type="EMBL" id="SJSM01000004">
    <property type="protein sequence ID" value="TCC96911.1"/>
    <property type="molecule type" value="Genomic_DNA"/>
</dbReference>
<name>A0A4R0N9N4_9SPHI</name>
<reference evidence="1 2" key="1">
    <citation type="submission" date="2019-02" db="EMBL/GenBank/DDBJ databases">
        <title>Pedobacter sp. RP-3-8 sp. nov., isolated from Arctic soil.</title>
        <authorList>
            <person name="Dahal R.H."/>
        </authorList>
    </citation>
    <scope>NUCLEOTIDE SEQUENCE [LARGE SCALE GENOMIC DNA]</scope>
    <source>
        <strain evidence="1 2">RP-3-8</strain>
    </source>
</reference>
<gene>
    <name evidence="1" type="ORF">EZ444_08565</name>
</gene>
<organism evidence="1 2">
    <name type="scientific">Pedobacter hiemivivus</name>
    <dbReference type="NCBI Taxonomy" id="2530454"/>
    <lineage>
        <taxon>Bacteria</taxon>
        <taxon>Pseudomonadati</taxon>
        <taxon>Bacteroidota</taxon>
        <taxon>Sphingobacteriia</taxon>
        <taxon>Sphingobacteriales</taxon>
        <taxon>Sphingobacteriaceae</taxon>
        <taxon>Pedobacter</taxon>
    </lineage>
</organism>
<comment type="caution">
    <text evidence="1">The sequence shown here is derived from an EMBL/GenBank/DDBJ whole genome shotgun (WGS) entry which is preliminary data.</text>
</comment>
<accession>A0A4R0N9N4</accession>
<dbReference type="AlphaFoldDB" id="A0A4R0N9N4"/>
<dbReference type="OrthoDB" id="9780595at2"/>
<dbReference type="Gene3D" id="3.90.25.10">
    <property type="entry name" value="UDP-galactose 4-epimerase, domain 1"/>
    <property type="match status" value="1"/>
</dbReference>
<protein>
    <submittedName>
        <fullName evidence="1">Uncharacterized protein</fullName>
    </submittedName>
</protein>
<dbReference type="Proteomes" id="UP000291117">
    <property type="component" value="Unassembled WGS sequence"/>
</dbReference>
<proteinExistence type="predicted"/>
<evidence type="ECO:0000313" key="1">
    <source>
        <dbReference type="EMBL" id="TCC96911.1"/>
    </source>
</evidence>